<reference evidence="3" key="1">
    <citation type="journal article" date="2013" name="Environ. Microbiol.">
        <title>Seasonally variable intestinal metagenomes of the red palm weevil (Rhynchophorus ferrugineus).</title>
        <authorList>
            <person name="Jia S."/>
            <person name="Zhang X."/>
            <person name="Zhang G."/>
            <person name="Yin A."/>
            <person name="Zhang S."/>
            <person name="Li F."/>
            <person name="Wang L."/>
            <person name="Zhao D."/>
            <person name="Yun Q."/>
            <person name="Tala"/>
            <person name="Wang J."/>
            <person name="Sun G."/>
            <person name="Baabdullah M."/>
            <person name="Yu X."/>
            <person name="Hu S."/>
            <person name="Al-Mssallem I.S."/>
            <person name="Yu J."/>
        </authorList>
    </citation>
    <scope>NUCLEOTIDE SEQUENCE</scope>
</reference>
<evidence type="ECO:0000259" key="2">
    <source>
        <dbReference type="Pfam" id="PF01464"/>
    </source>
</evidence>
<feature type="non-terminal residue" evidence="3">
    <location>
        <position position="129"/>
    </location>
</feature>
<feature type="non-terminal residue" evidence="3">
    <location>
        <position position="1"/>
    </location>
</feature>
<dbReference type="CDD" id="cd16896">
    <property type="entry name" value="LT_Slt70-like"/>
    <property type="match status" value="1"/>
</dbReference>
<proteinExistence type="predicted"/>
<dbReference type="EMBL" id="KF116561">
    <property type="protein sequence ID" value="AIA83806.1"/>
    <property type="molecule type" value="Genomic_DNA"/>
</dbReference>
<evidence type="ECO:0000313" key="3">
    <source>
        <dbReference type="EMBL" id="AIA83806.1"/>
    </source>
</evidence>
<evidence type="ECO:0000256" key="1">
    <source>
        <dbReference type="SAM" id="MobiDB-lite"/>
    </source>
</evidence>
<feature type="domain" description="Transglycosylase SLT" evidence="2">
    <location>
        <begin position="2"/>
        <end position="73"/>
    </location>
</feature>
<dbReference type="PANTHER" id="PTHR37423">
    <property type="entry name" value="SOLUBLE LYTIC MUREIN TRANSGLYCOSYLASE-RELATED"/>
    <property type="match status" value="1"/>
</dbReference>
<protein>
    <submittedName>
        <fullName evidence="3">SLT</fullName>
    </submittedName>
</protein>
<dbReference type="SUPFAM" id="SSF53955">
    <property type="entry name" value="Lysozyme-like"/>
    <property type="match status" value="1"/>
</dbReference>
<dbReference type="InterPro" id="IPR023346">
    <property type="entry name" value="Lysozyme-like_dom_sf"/>
</dbReference>
<dbReference type="PANTHER" id="PTHR37423:SF2">
    <property type="entry name" value="MEMBRANE-BOUND LYTIC MUREIN TRANSGLYCOSYLASE C"/>
    <property type="match status" value="1"/>
</dbReference>
<dbReference type="Gene3D" id="1.10.530.10">
    <property type="match status" value="1"/>
</dbReference>
<dbReference type="AlphaFoldDB" id="A0A060BTH1"/>
<name>A0A060BTH1_9THEO</name>
<accession>A0A060BTH1</accession>
<dbReference type="Pfam" id="PF01464">
    <property type="entry name" value="SLT"/>
    <property type="match status" value="1"/>
</dbReference>
<dbReference type="InterPro" id="IPR008258">
    <property type="entry name" value="Transglycosylase_SLT_dom_1"/>
</dbReference>
<organism evidence="3">
    <name type="scientific">uncultured Thermoanaerobacter sp</name>
    <dbReference type="NCBI Taxonomy" id="242695"/>
    <lineage>
        <taxon>Bacteria</taxon>
        <taxon>Bacillati</taxon>
        <taxon>Bacillota</taxon>
        <taxon>Clostridia</taxon>
        <taxon>Thermoanaerobacterales</taxon>
        <taxon>Thermoanaerobacteraceae</taxon>
        <taxon>Thermoanaerobacter</taxon>
        <taxon>environmental samples</taxon>
    </lineage>
</organism>
<sequence length="129" mass="15078">VMQIMPDTAQWIAEQSGLPADNLHDPKQNIALGAWYLYYLLDKYHGNLVLALAAYNAGRGNVDSWMKENRWPPDFVDINRIPFPEHGNLLNMLFSVQRSLRQKTARQSRRNPWNGKKMTVEKREKRRTV</sequence>
<feature type="region of interest" description="Disordered" evidence="1">
    <location>
        <begin position="101"/>
        <end position="129"/>
    </location>
</feature>